<dbReference type="InterPro" id="IPR029044">
    <property type="entry name" value="Nucleotide-diphossugar_trans"/>
</dbReference>
<evidence type="ECO:0000313" key="3">
    <source>
        <dbReference type="Proteomes" id="UP000248584"/>
    </source>
</evidence>
<dbReference type="Proteomes" id="UP000248584">
    <property type="component" value="Unassembled WGS sequence"/>
</dbReference>
<evidence type="ECO:0000313" key="2">
    <source>
        <dbReference type="EMBL" id="PZX40928.1"/>
    </source>
</evidence>
<dbReference type="SUPFAM" id="SSF53448">
    <property type="entry name" value="Nucleotide-diphospho-sugar transferases"/>
    <property type="match status" value="1"/>
</dbReference>
<dbReference type="PANTHER" id="PTHR22916:SF3">
    <property type="entry name" value="UDP-GLCNAC:BETAGAL BETA-1,3-N-ACETYLGLUCOSAMINYLTRANSFERASE-LIKE PROTEIN 1"/>
    <property type="match status" value="1"/>
</dbReference>
<reference evidence="2 3" key="1">
    <citation type="submission" date="2018-06" db="EMBL/GenBank/DDBJ databases">
        <title>Genomic Encyclopedia of Archaeal and Bacterial Type Strains, Phase II (KMG-II): from individual species to whole genera.</title>
        <authorList>
            <person name="Goeker M."/>
        </authorList>
    </citation>
    <scope>NUCLEOTIDE SEQUENCE [LARGE SCALE GENOMIC DNA]</scope>
    <source>
        <strain evidence="2 3">DSM 17205</strain>
    </source>
</reference>
<gene>
    <name evidence="2" type="ORF">LX97_01701</name>
</gene>
<sequence length="289" mass="33978">MKISVYITSYNQVDFLTQAITSVLNQTLQAYEIIIIDDCSSDGSRDVIESFAMKYPQLIRFYFNEKNIGITKTRNKAISLITGDYLTWLDGDDIFKPNKLEIESKLLKETNSNLVYSNFYYSNNRIDEIFQIWCTHIDELPKNHRIFKDVISRRFPKGTLFRYELVDMKLIERIGSYDEKLDIYEDFDFRIRTSQIANTAFTLEPLSVYRIHDRGLSRASKKIHLKNLSYIFSKYKEQVIKLSDPESASIQDSIKKILGKFENLDDSKNGKPYFKARIKNKLIKLINKF</sequence>
<evidence type="ECO:0000259" key="1">
    <source>
        <dbReference type="Pfam" id="PF00535"/>
    </source>
</evidence>
<dbReference type="Gene3D" id="3.90.550.10">
    <property type="entry name" value="Spore Coat Polysaccharide Biosynthesis Protein SpsA, Chain A"/>
    <property type="match status" value="1"/>
</dbReference>
<accession>A0ABX5PYE6</accession>
<keyword evidence="3" id="KW-1185">Reference proteome</keyword>
<dbReference type="PANTHER" id="PTHR22916">
    <property type="entry name" value="GLYCOSYLTRANSFERASE"/>
    <property type="match status" value="1"/>
</dbReference>
<dbReference type="RefSeq" id="WP_015362899.1">
    <property type="nucleotide sequence ID" value="NZ_QKZR01000002.1"/>
</dbReference>
<dbReference type="InterPro" id="IPR001173">
    <property type="entry name" value="Glyco_trans_2-like"/>
</dbReference>
<proteinExistence type="predicted"/>
<organism evidence="2 3">
    <name type="scientific">Nonlabens dokdonensis</name>
    <dbReference type="NCBI Taxonomy" id="328515"/>
    <lineage>
        <taxon>Bacteria</taxon>
        <taxon>Pseudomonadati</taxon>
        <taxon>Bacteroidota</taxon>
        <taxon>Flavobacteriia</taxon>
        <taxon>Flavobacteriales</taxon>
        <taxon>Flavobacteriaceae</taxon>
        <taxon>Nonlabens</taxon>
    </lineage>
</organism>
<protein>
    <submittedName>
        <fullName evidence="2">Glycosyltransferase involved in cell wall biosynthesis</fullName>
    </submittedName>
</protein>
<comment type="caution">
    <text evidence="2">The sequence shown here is derived from an EMBL/GenBank/DDBJ whole genome shotgun (WGS) entry which is preliminary data.</text>
</comment>
<feature type="domain" description="Glycosyltransferase 2-like" evidence="1">
    <location>
        <begin position="4"/>
        <end position="164"/>
    </location>
</feature>
<dbReference type="EMBL" id="QKZR01000002">
    <property type="protein sequence ID" value="PZX40928.1"/>
    <property type="molecule type" value="Genomic_DNA"/>
</dbReference>
<name>A0ABX5PYE6_9FLAO</name>
<dbReference type="Pfam" id="PF00535">
    <property type="entry name" value="Glycos_transf_2"/>
    <property type="match status" value="1"/>
</dbReference>